<sequence length="237" mass="26251">MESDRWVSLALPPGLRSFLPAGKRGAGPTFPADRTSTLGHLLAAAGVPKTEVGGLFVGGEPVDLHYRPQPGDRIEVVEPTWPQTTPTSPPRFVLDVHLGTLARRLRVLGLDTAYETDASDDELLARSSSEQRVLLTRDRGLLHRRALRWGAHVNHQEPDDQLREFLARFAPPLRPWTRCPACNGELRDAPKSEVEAQIPPGTRRCYSTFRRCTACGKIYWPGAHLRRLQAIVDAASS</sequence>
<dbReference type="EMBL" id="BAABBB010000004">
    <property type="protein sequence ID" value="GAA3520718.1"/>
    <property type="molecule type" value="Genomic_DNA"/>
</dbReference>
<dbReference type="PROSITE" id="PS50889">
    <property type="entry name" value="S4"/>
    <property type="match status" value="1"/>
</dbReference>
<accession>A0ABP6USD5</accession>
<proteinExistence type="predicted"/>
<dbReference type="PANTHER" id="PTHR39081:SF1">
    <property type="entry name" value="MUT7-C RNASE DOMAIN-CONTAINING PROTEIN"/>
    <property type="match status" value="1"/>
</dbReference>
<protein>
    <submittedName>
        <fullName evidence="4">Mut7-C RNAse domain-containing protein</fullName>
    </submittedName>
</protein>
<evidence type="ECO:0000259" key="2">
    <source>
        <dbReference type="Pfam" id="PF01927"/>
    </source>
</evidence>
<dbReference type="Proteomes" id="UP001500301">
    <property type="component" value="Unassembled WGS sequence"/>
</dbReference>
<evidence type="ECO:0000259" key="3">
    <source>
        <dbReference type="Pfam" id="PF14451"/>
    </source>
</evidence>
<keyword evidence="1" id="KW-0694">RNA-binding</keyword>
<gene>
    <name evidence="4" type="ORF">GCM10022263_05790</name>
</gene>
<dbReference type="Pfam" id="PF01927">
    <property type="entry name" value="Mut7-C"/>
    <property type="match status" value="1"/>
</dbReference>
<dbReference type="Pfam" id="PF14451">
    <property type="entry name" value="Ub-Mut7C"/>
    <property type="match status" value="1"/>
</dbReference>
<feature type="domain" description="Mut7-C RNAse" evidence="2">
    <location>
        <begin position="90"/>
        <end position="231"/>
    </location>
</feature>
<comment type="caution">
    <text evidence="4">The sequence shown here is derived from an EMBL/GenBank/DDBJ whole genome shotgun (WGS) entry which is preliminary data.</text>
</comment>
<reference evidence="5" key="1">
    <citation type="journal article" date="2019" name="Int. J. Syst. Evol. Microbiol.">
        <title>The Global Catalogue of Microorganisms (GCM) 10K type strain sequencing project: providing services to taxonomists for standard genome sequencing and annotation.</title>
        <authorList>
            <consortium name="The Broad Institute Genomics Platform"/>
            <consortium name="The Broad Institute Genome Sequencing Center for Infectious Disease"/>
            <person name="Wu L."/>
            <person name="Ma J."/>
        </authorList>
    </citation>
    <scope>NUCLEOTIDE SEQUENCE [LARGE SCALE GENOMIC DNA]</scope>
    <source>
        <strain evidence="5">JCM 17460</strain>
    </source>
</reference>
<dbReference type="InterPro" id="IPR027798">
    <property type="entry name" value="Ub_Mut7C"/>
</dbReference>
<evidence type="ECO:0000256" key="1">
    <source>
        <dbReference type="PROSITE-ProRule" id="PRU00182"/>
    </source>
</evidence>
<evidence type="ECO:0000313" key="4">
    <source>
        <dbReference type="EMBL" id="GAA3520718.1"/>
    </source>
</evidence>
<dbReference type="InterPro" id="IPR002782">
    <property type="entry name" value="Mut7-C_RNAse_dom"/>
</dbReference>
<organism evidence="4 5">
    <name type="scientific">Nocardioides daeguensis</name>
    <dbReference type="NCBI Taxonomy" id="908359"/>
    <lineage>
        <taxon>Bacteria</taxon>
        <taxon>Bacillati</taxon>
        <taxon>Actinomycetota</taxon>
        <taxon>Actinomycetes</taxon>
        <taxon>Propionibacteriales</taxon>
        <taxon>Nocardioidaceae</taxon>
        <taxon>Nocardioides</taxon>
    </lineage>
</organism>
<dbReference type="PANTHER" id="PTHR39081">
    <property type="entry name" value="MUT7-C DOMAIN-CONTAINING PROTEIN"/>
    <property type="match status" value="1"/>
</dbReference>
<evidence type="ECO:0000313" key="5">
    <source>
        <dbReference type="Proteomes" id="UP001500301"/>
    </source>
</evidence>
<name>A0ABP6USD5_9ACTN</name>
<dbReference type="RefSeq" id="WP_218232397.1">
    <property type="nucleotide sequence ID" value="NZ_BAABBB010000004.1"/>
</dbReference>
<keyword evidence="5" id="KW-1185">Reference proteome</keyword>
<feature type="domain" description="Ubiquitin Mut7-C" evidence="3">
    <location>
        <begin position="8"/>
        <end position="76"/>
    </location>
</feature>